<dbReference type="EMBL" id="NMUQ01000002">
    <property type="protein sequence ID" value="OXM14398.1"/>
    <property type="molecule type" value="Genomic_DNA"/>
</dbReference>
<sequence length="604" mass="63586">MRSVLQVRAVIIMTALLLLLASAVPGALTLGTQAAFAANTTYYVSNSSGNDANNGLSQTTAWKTMAKVSGITFQPGDRILLKSGDTWNEKLTLKGSGTKASPITITSFGTGNKPLITANTPNSGVIYGKNLSNWLIQGLAVKAVPSANLTYTNKTIGILVDYDTTAVHSGLQIDGNEVYSTTPDSNTYGINIVAYVPGSTFGAVANDIVISNNKIHDLGWYAIITGGWDTANSKSFNSQETFGNLYVVGNEVTNMGNQGIVVGNARNSAIERNVVRAAGQANSNGYGPGGLWYVSSRDSVIRFNEVSEMKDSGSGYDGAGINIDWYCTNITVQYNYSHDNKGNGFTTMSNNGGKFLNNKAKGNKGEQSNGKGQIALGNFTGARDLSTGARNMVVANNTIIVDVAGTNAINTAFSDDGVTPIAGLWTGNSIYRNNIVLKSGVANTSVFSFALNANIDSSWENRIYSSNGLTFVASKNGTTYNTLSAWQTATGYDSGTQLYGLDNALPSTVSNVTSTLSNGYVQLSWAAATDSGSGIAHYNIYRGTTAGFTPAYTSMVGESTGTSFMDNARPKSNTTYYYKVEAEDYNGNNGSASAAHTAVTGLIP</sequence>
<dbReference type="InterPro" id="IPR039448">
    <property type="entry name" value="Beta_helix"/>
</dbReference>
<feature type="signal peptide" evidence="1">
    <location>
        <begin position="1"/>
        <end position="37"/>
    </location>
</feature>
<dbReference type="AlphaFoldDB" id="A0A229NX09"/>
<comment type="caution">
    <text evidence="3">The sequence shown here is derived from an EMBL/GenBank/DDBJ whole genome shotgun (WGS) entry which is preliminary data.</text>
</comment>
<dbReference type="Proteomes" id="UP000215145">
    <property type="component" value="Unassembled WGS sequence"/>
</dbReference>
<dbReference type="Pfam" id="PF13229">
    <property type="entry name" value="Beta_helix"/>
    <property type="match status" value="1"/>
</dbReference>
<evidence type="ECO:0000313" key="4">
    <source>
        <dbReference type="Proteomes" id="UP000215145"/>
    </source>
</evidence>
<dbReference type="InterPro" id="IPR003961">
    <property type="entry name" value="FN3_dom"/>
</dbReference>
<organism evidence="3 4">
    <name type="scientific">Paenibacillus herberti</name>
    <dbReference type="NCBI Taxonomy" id="1619309"/>
    <lineage>
        <taxon>Bacteria</taxon>
        <taxon>Bacillati</taxon>
        <taxon>Bacillota</taxon>
        <taxon>Bacilli</taxon>
        <taxon>Bacillales</taxon>
        <taxon>Paenibacillaceae</taxon>
        <taxon>Paenibacillus</taxon>
    </lineage>
</organism>
<dbReference type="InterPro" id="IPR012334">
    <property type="entry name" value="Pectin_lyas_fold"/>
</dbReference>
<protein>
    <recommendedName>
        <fullName evidence="2">Fibronectin type-III domain-containing protein</fullName>
    </recommendedName>
</protein>
<feature type="domain" description="Fibronectin type-III" evidence="2">
    <location>
        <begin position="505"/>
        <end position="603"/>
    </location>
</feature>
<evidence type="ECO:0000313" key="3">
    <source>
        <dbReference type="EMBL" id="OXM14398.1"/>
    </source>
</evidence>
<evidence type="ECO:0000256" key="1">
    <source>
        <dbReference type="SAM" id="SignalP"/>
    </source>
</evidence>
<dbReference type="CDD" id="cd00063">
    <property type="entry name" value="FN3"/>
    <property type="match status" value="1"/>
</dbReference>
<dbReference type="SUPFAM" id="SSF49265">
    <property type="entry name" value="Fibronectin type III"/>
    <property type="match status" value="1"/>
</dbReference>
<reference evidence="3 4" key="1">
    <citation type="submission" date="2017-07" db="EMBL/GenBank/DDBJ databases">
        <title>Paenibacillus herberti R33 genome sequencing and assembly.</title>
        <authorList>
            <person name="Su W."/>
        </authorList>
    </citation>
    <scope>NUCLEOTIDE SEQUENCE [LARGE SCALE GENOMIC DNA]</scope>
    <source>
        <strain evidence="3 4">R33</strain>
    </source>
</reference>
<dbReference type="InterPro" id="IPR036116">
    <property type="entry name" value="FN3_sf"/>
</dbReference>
<dbReference type="InterPro" id="IPR011050">
    <property type="entry name" value="Pectin_lyase_fold/virulence"/>
</dbReference>
<dbReference type="SUPFAM" id="SSF51126">
    <property type="entry name" value="Pectin lyase-like"/>
    <property type="match status" value="1"/>
</dbReference>
<evidence type="ECO:0000259" key="2">
    <source>
        <dbReference type="PROSITE" id="PS50853"/>
    </source>
</evidence>
<keyword evidence="4" id="KW-1185">Reference proteome</keyword>
<accession>A0A229NX09</accession>
<gene>
    <name evidence="3" type="ORF">CGZ75_15745</name>
</gene>
<dbReference type="InterPro" id="IPR006626">
    <property type="entry name" value="PbH1"/>
</dbReference>
<name>A0A229NX09_9BACL</name>
<proteinExistence type="predicted"/>
<dbReference type="Gene3D" id="2.60.40.10">
    <property type="entry name" value="Immunoglobulins"/>
    <property type="match status" value="1"/>
</dbReference>
<feature type="chain" id="PRO_5012963379" description="Fibronectin type-III domain-containing protein" evidence="1">
    <location>
        <begin position="38"/>
        <end position="604"/>
    </location>
</feature>
<dbReference type="InterPro" id="IPR013783">
    <property type="entry name" value="Ig-like_fold"/>
</dbReference>
<keyword evidence="1" id="KW-0732">Signal</keyword>
<dbReference type="RefSeq" id="WP_089525222.1">
    <property type="nucleotide sequence ID" value="NZ_NMUQ01000002.1"/>
</dbReference>
<dbReference type="Gene3D" id="2.160.20.10">
    <property type="entry name" value="Single-stranded right-handed beta-helix, Pectin lyase-like"/>
    <property type="match status" value="1"/>
</dbReference>
<dbReference type="OrthoDB" id="3333873at2"/>
<dbReference type="PROSITE" id="PS50853">
    <property type="entry name" value="FN3"/>
    <property type="match status" value="1"/>
</dbReference>
<dbReference type="SMART" id="SM00710">
    <property type="entry name" value="PbH1"/>
    <property type="match status" value="5"/>
</dbReference>